<keyword evidence="5 15" id="KW-0812">Transmembrane</keyword>
<dbReference type="GO" id="GO:0004674">
    <property type="term" value="F:protein serine/threonine kinase activity"/>
    <property type="evidence" value="ECO:0007669"/>
    <property type="project" value="UniProtKB-KW"/>
</dbReference>
<dbReference type="InterPro" id="IPR001611">
    <property type="entry name" value="Leu-rich_rpt"/>
</dbReference>
<dbReference type="Gene3D" id="1.10.510.10">
    <property type="entry name" value="Transferase(Phosphotransferase) domain 1"/>
    <property type="match status" value="1"/>
</dbReference>
<dbReference type="Proteomes" id="UP000244005">
    <property type="component" value="Unassembled WGS sequence"/>
</dbReference>
<keyword evidence="7" id="KW-0677">Repeat</keyword>
<organism evidence="18 19">
    <name type="scientific">Marchantia polymorpha</name>
    <name type="common">Common liverwort</name>
    <name type="synonym">Marchantia aquatica</name>
    <dbReference type="NCBI Taxonomy" id="3197"/>
    <lineage>
        <taxon>Eukaryota</taxon>
        <taxon>Viridiplantae</taxon>
        <taxon>Streptophyta</taxon>
        <taxon>Embryophyta</taxon>
        <taxon>Marchantiophyta</taxon>
        <taxon>Marchantiopsida</taxon>
        <taxon>Marchantiidae</taxon>
        <taxon>Marchantiales</taxon>
        <taxon>Marchantiaceae</taxon>
        <taxon>Marchantia</taxon>
    </lineage>
</organism>
<dbReference type="SUPFAM" id="SSF52047">
    <property type="entry name" value="RNI-like"/>
    <property type="match status" value="1"/>
</dbReference>
<evidence type="ECO:0000313" key="19">
    <source>
        <dbReference type="Proteomes" id="UP000244005"/>
    </source>
</evidence>
<dbReference type="PROSITE" id="PS50011">
    <property type="entry name" value="PROTEIN_KINASE_DOM"/>
    <property type="match status" value="1"/>
</dbReference>
<dbReference type="InterPro" id="IPR032675">
    <property type="entry name" value="LRR_dom_sf"/>
</dbReference>
<dbReference type="Pfam" id="PF00560">
    <property type="entry name" value="LRR_1"/>
    <property type="match status" value="2"/>
</dbReference>
<dbReference type="EMBL" id="KZ772770">
    <property type="protein sequence ID" value="PTQ32513.1"/>
    <property type="molecule type" value="Genomic_DNA"/>
</dbReference>
<keyword evidence="6 16" id="KW-0732">Signal</keyword>
<dbReference type="Pfam" id="PF08263">
    <property type="entry name" value="LRRNT_2"/>
    <property type="match status" value="1"/>
</dbReference>
<feature type="transmembrane region" description="Helical" evidence="15">
    <location>
        <begin position="722"/>
        <end position="742"/>
    </location>
</feature>
<evidence type="ECO:0000256" key="7">
    <source>
        <dbReference type="ARBA" id="ARBA00022737"/>
    </source>
</evidence>
<keyword evidence="11 15" id="KW-1133">Transmembrane helix</keyword>
<evidence type="ECO:0000256" key="10">
    <source>
        <dbReference type="ARBA" id="ARBA00022840"/>
    </source>
</evidence>
<evidence type="ECO:0000256" key="4">
    <source>
        <dbReference type="ARBA" id="ARBA00022679"/>
    </source>
</evidence>
<dbReference type="PROSITE" id="PS51450">
    <property type="entry name" value="LRR"/>
    <property type="match status" value="1"/>
</dbReference>
<evidence type="ECO:0000256" key="16">
    <source>
        <dbReference type="SAM" id="SignalP"/>
    </source>
</evidence>
<keyword evidence="2" id="KW-0723">Serine/threonine-protein kinase</keyword>
<gene>
    <name evidence="18" type="ORF">MARPO_0098s0059</name>
</gene>
<keyword evidence="12 15" id="KW-0472">Membrane</keyword>
<evidence type="ECO:0000256" key="13">
    <source>
        <dbReference type="ARBA" id="ARBA00023180"/>
    </source>
</evidence>
<protein>
    <recommendedName>
        <fullName evidence="17">Protein kinase domain-containing protein</fullName>
    </recommendedName>
</protein>
<evidence type="ECO:0000313" key="18">
    <source>
        <dbReference type="EMBL" id="PTQ32513.1"/>
    </source>
</evidence>
<dbReference type="InterPro" id="IPR017441">
    <property type="entry name" value="Protein_kinase_ATP_BS"/>
</dbReference>
<keyword evidence="19" id="KW-1185">Reference proteome</keyword>
<dbReference type="GO" id="GO:0005886">
    <property type="term" value="C:plasma membrane"/>
    <property type="evidence" value="ECO:0000318"/>
    <property type="project" value="GO_Central"/>
</dbReference>
<keyword evidence="8 14" id="KW-0547">Nucleotide-binding</keyword>
<evidence type="ECO:0000256" key="6">
    <source>
        <dbReference type="ARBA" id="ARBA00022729"/>
    </source>
</evidence>
<dbReference type="PROSITE" id="PS00107">
    <property type="entry name" value="PROTEIN_KINASE_ATP"/>
    <property type="match status" value="1"/>
</dbReference>
<dbReference type="OMA" id="CMASKIC"/>
<dbReference type="InterPro" id="IPR013210">
    <property type="entry name" value="LRR_N_plant-typ"/>
</dbReference>
<dbReference type="GO" id="GO:0038023">
    <property type="term" value="F:signaling receptor activity"/>
    <property type="evidence" value="ECO:0000318"/>
    <property type="project" value="GO_Central"/>
</dbReference>
<evidence type="ECO:0000256" key="3">
    <source>
        <dbReference type="ARBA" id="ARBA00022614"/>
    </source>
</evidence>
<dbReference type="Gene3D" id="3.80.10.10">
    <property type="entry name" value="Ribonuclease Inhibitor"/>
    <property type="match status" value="3"/>
</dbReference>
<evidence type="ECO:0000256" key="11">
    <source>
        <dbReference type="ARBA" id="ARBA00022989"/>
    </source>
</evidence>
<dbReference type="OrthoDB" id="10252171at2759"/>
<evidence type="ECO:0000256" key="2">
    <source>
        <dbReference type="ARBA" id="ARBA00022527"/>
    </source>
</evidence>
<comment type="subcellular location">
    <subcellularLocation>
        <location evidence="1">Membrane</location>
    </subcellularLocation>
</comment>
<dbReference type="PANTHER" id="PTHR45974:SF266">
    <property type="entry name" value="LEUCINE-RICH REPEAT RECEPTOR PROTEIN KINASE HPCA1"/>
    <property type="match status" value="1"/>
</dbReference>
<feature type="signal peptide" evidence="16">
    <location>
        <begin position="1"/>
        <end position="29"/>
    </location>
</feature>
<evidence type="ECO:0000256" key="8">
    <source>
        <dbReference type="ARBA" id="ARBA00022741"/>
    </source>
</evidence>
<dbReference type="SUPFAM" id="SSF56112">
    <property type="entry name" value="Protein kinase-like (PK-like)"/>
    <property type="match status" value="1"/>
</dbReference>
<dbReference type="PANTHER" id="PTHR45974">
    <property type="entry name" value="RECEPTOR-LIKE PROTEIN 55"/>
    <property type="match status" value="1"/>
</dbReference>
<keyword evidence="3" id="KW-0433">Leucine-rich repeat</keyword>
<feature type="transmembrane region" description="Helical" evidence="15">
    <location>
        <begin position="600"/>
        <end position="625"/>
    </location>
</feature>
<keyword evidence="10 14" id="KW-0067">ATP-binding</keyword>
<feature type="domain" description="Protein kinase" evidence="17">
    <location>
        <begin position="665"/>
        <end position="942"/>
    </location>
</feature>
<keyword evidence="9" id="KW-0418">Kinase</keyword>
<accession>A0A2R6WF87</accession>
<dbReference type="AlphaFoldDB" id="A0A2R6WF87"/>
<proteinExistence type="predicted"/>
<evidence type="ECO:0000256" key="15">
    <source>
        <dbReference type="SAM" id="Phobius"/>
    </source>
</evidence>
<feature type="binding site" evidence="14">
    <location>
        <position position="694"/>
    </location>
    <ligand>
        <name>ATP</name>
        <dbReference type="ChEBI" id="CHEBI:30616"/>
    </ligand>
</feature>
<name>A0A2R6WF87_MARPO</name>
<dbReference type="InterPro" id="IPR000719">
    <property type="entry name" value="Prot_kinase_dom"/>
</dbReference>
<keyword evidence="13" id="KW-0325">Glycoprotein</keyword>
<keyword evidence="4" id="KW-0808">Transferase</keyword>
<dbReference type="SMART" id="SM00369">
    <property type="entry name" value="LRR_TYP"/>
    <property type="match status" value="8"/>
</dbReference>
<dbReference type="Pfam" id="PF13855">
    <property type="entry name" value="LRR_8"/>
    <property type="match status" value="2"/>
</dbReference>
<dbReference type="Pfam" id="PF07714">
    <property type="entry name" value="PK_Tyr_Ser-Thr"/>
    <property type="match status" value="1"/>
</dbReference>
<dbReference type="GO" id="GO:0009755">
    <property type="term" value="P:hormone-mediated signaling pathway"/>
    <property type="evidence" value="ECO:0000318"/>
    <property type="project" value="GO_Central"/>
</dbReference>
<evidence type="ECO:0000256" key="14">
    <source>
        <dbReference type="PROSITE-ProRule" id="PRU10141"/>
    </source>
</evidence>
<dbReference type="Gene3D" id="3.30.200.20">
    <property type="entry name" value="Phosphorylase Kinase, domain 1"/>
    <property type="match status" value="1"/>
</dbReference>
<dbReference type="InterPro" id="IPR001245">
    <property type="entry name" value="Ser-Thr/Tyr_kinase_cat_dom"/>
</dbReference>
<dbReference type="Gramene" id="Mp4g01430.1">
    <property type="protein sequence ID" value="Mp4g01430.1.cds1"/>
    <property type="gene ID" value="Mp4g01430"/>
</dbReference>
<feature type="chain" id="PRO_5015309102" description="Protein kinase domain-containing protein" evidence="16">
    <location>
        <begin position="30"/>
        <end position="987"/>
    </location>
</feature>
<dbReference type="GO" id="GO:0005524">
    <property type="term" value="F:ATP binding"/>
    <property type="evidence" value="ECO:0007669"/>
    <property type="project" value="UniProtKB-UniRule"/>
</dbReference>
<sequence>MLSPTPAWSSCLLWGSLMIVVFQSQLAVADSQTDGEFLQRFKKSAIDRRHELVSWVKGSDLCNASQPWRGVACEPSDTGSLSIHSLDLHGLHLSGSDSSISHLGALVSLDTLDLSDNFFSGPVPDTLSLLTRLSELRLHRNSFNGSIPELPTRLKRILLQSNELTGDIGNLGSVLEPEEVDIHGNNLTGGLDSAVVLRWTDNSLYILDVSDNQLEGRLPPALAIAGSRVSEGDLGAYYMNLSLNRFTGEIPQGAWRIDTLDFSRNLLTGTIPSGLLHNDVTSYLNCSSNFLSGIILPSNEAGNSWPRNLRSLDLSYNLLEGPIPETLVTPTMSNLSVLDSLEVLNLQSNRLSGSLDHFMAAKFVSLKELRLSKNNFTVGASLDQLASSNFPSLEVLDLSSNLLHGIIPAGLSDMPNLMEIRLDSNSLTGEISAARYSSWNNLEVLDVSHNYLQWSEGDPGLRIFFDAYVKLRELRLGSNNLSRTVLPTSTSTMLDSLEILDLRDSNLEGFISPDLFNNRMLPKLKYLDLSGNHLTGDVPGIFTLMPNLVYLNLSSNKLSGPLPSFLINPFLSNPAFYSGNPELCGGPLPPCPDQSKRIKIWEVLGIALICVIVSGGSCLSLGWIWRWKLDARQRKRDADLIAALLDRETAAIMPLRDLKKATEDFSETYKIGEGGFGTVYLGTLENGTSVAIKKSTREGTNEDKCRFLSEVKILSQVQHRNLVRLLGCCMASKICLLVFEYIPNGSLQEHLQRRMGNAILSWRQRLQIAVQTADALDHLHSGTTPPVHHLNVKSANILLDEKLNAKVADFGVFKLTPAADLSRRQGTGRLGYVDPEPRKSASLSGKSDVYAYGVVLFELLSARPAIDHTRYDGEASLAKRGITLLDGGRLEEIIDPALSETFLSVKGKESMVGVARVAAKCLNPESRHRPLMKEVSRDLQTIWRFHYEPASLDVDDDQFATSVLERDVPWNFAGCAGASGTSFRSPG</sequence>
<dbReference type="PRINTS" id="PR00019">
    <property type="entry name" value="LEURICHRPT"/>
</dbReference>
<evidence type="ECO:0000256" key="5">
    <source>
        <dbReference type="ARBA" id="ARBA00022692"/>
    </source>
</evidence>
<evidence type="ECO:0000256" key="12">
    <source>
        <dbReference type="ARBA" id="ARBA00023136"/>
    </source>
</evidence>
<dbReference type="InterPro" id="IPR003591">
    <property type="entry name" value="Leu-rich_rpt_typical-subtyp"/>
</dbReference>
<dbReference type="InterPro" id="IPR011009">
    <property type="entry name" value="Kinase-like_dom_sf"/>
</dbReference>
<evidence type="ECO:0000256" key="9">
    <source>
        <dbReference type="ARBA" id="ARBA00022777"/>
    </source>
</evidence>
<evidence type="ECO:0000259" key="17">
    <source>
        <dbReference type="PROSITE" id="PS50011"/>
    </source>
</evidence>
<reference evidence="19" key="1">
    <citation type="journal article" date="2017" name="Cell">
        <title>Insights into land plant evolution garnered from the Marchantia polymorpha genome.</title>
        <authorList>
            <person name="Bowman J.L."/>
            <person name="Kohchi T."/>
            <person name="Yamato K.T."/>
            <person name="Jenkins J."/>
            <person name="Shu S."/>
            <person name="Ishizaki K."/>
            <person name="Yamaoka S."/>
            <person name="Nishihama R."/>
            <person name="Nakamura Y."/>
            <person name="Berger F."/>
            <person name="Adam C."/>
            <person name="Aki S.S."/>
            <person name="Althoff F."/>
            <person name="Araki T."/>
            <person name="Arteaga-Vazquez M.A."/>
            <person name="Balasubrmanian S."/>
            <person name="Barry K."/>
            <person name="Bauer D."/>
            <person name="Boehm C.R."/>
            <person name="Briginshaw L."/>
            <person name="Caballero-Perez J."/>
            <person name="Catarino B."/>
            <person name="Chen F."/>
            <person name="Chiyoda S."/>
            <person name="Chovatia M."/>
            <person name="Davies K.M."/>
            <person name="Delmans M."/>
            <person name="Demura T."/>
            <person name="Dierschke T."/>
            <person name="Dolan L."/>
            <person name="Dorantes-Acosta A.E."/>
            <person name="Eklund D.M."/>
            <person name="Florent S.N."/>
            <person name="Flores-Sandoval E."/>
            <person name="Fujiyama A."/>
            <person name="Fukuzawa H."/>
            <person name="Galik B."/>
            <person name="Grimanelli D."/>
            <person name="Grimwood J."/>
            <person name="Grossniklaus U."/>
            <person name="Hamada T."/>
            <person name="Haseloff J."/>
            <person name="Hetherington A.J."/>
            <person name="Higo A."/>
            <person name="Hirakawa Y."/>
            <person name="Hundley H.N."/>
            <person name="Ikeda Y."/>
            <person name="Inoue K."/>
            <person name="Inoue S.I."/>
            <person name="Ishida S."/>
            <person name="Jia Q."/>
            <person name="Kakita M."/>
            <person name="Kanazawa T."/>
            <person name="Kawai Y."/>
            <person name="Kawashima T."/>
            <person name="Kennedy M."/>
            <person name="Kinose K."/>
            <person name="Kinoshita T."/>
            <person name="Kohara Y."/>
            <person name="Koide E."/>
            <person name="Komatsu K."/>
            <person name="Kopischke S."/>
            <person name="Kubo M."/>
            <person name="Kyozuka J."/>
            <person name="Lagercrantz U."/>
            <person name="Lin S.S."/>
            <person name="Lindquist E."/>
            <person name="Lipzen A.M."/>
            <person name="Lu C.W."/>
            <person name="De Luna E."/>
            <person name="Martienssen R.A."/>
            <person name="Minamino N."/>
            <person name="Mizutani M."/>
            <person name="Mizutani M."/>
            <person name="Mochizuki N."/>
            <person name="Monte I."/>
            <person name="Mosher R."/>
            <person name="Nagasaki H."/>
            <person name="Nakagami H."/>
            <person name="Naramoto S."/>
            <person name="Nishitani K."/>
            <person name="Ohtani M."/>
            <person name="Okamoto T."/>
            <person name="Okumura M."/>
            <person name="Phillips J."/>
            <person name="Pollak B."/>
            <person name="Reinders A."/>
            <person name="Rovekamp M."/>
            <person name="Sano R."/>
            <person name="Sawa S."/>
            <person name="Schmid M.W."/>
            <person name="Shirakawa M."/>
            <person name="Solano R."/>
            <person name="Spunde A."/>
            <person name="Suetsugu N."/>
            <person name="Sugano S."/>
            <person name="Sugiyama A."/>
            <person name="Sun R."/>
            <person name="Suzuki Y."/>
            <person name="Takenaka M."/>
            <person name="Takezawa D."/>
            <person name="Tomogane H."/>
            <person name="Tsuzuki M."/>
            <person name="Ueda T."/>
            <person name="Umeda M."/>
            <person name="Ward J.M."/>
            <person name="Watanabe Y."/>
            <person name="Yazaki K."/>
            <person name="Yokoyama R."/>
            <person name="Yoshitake Y."/>
            <person name="Yotsui I."/>
            <person name="Zachgo S."/>
            <person name="Schmutz J."/>
        </authorList>
    </citation>
    <scope>NUCLEOTIDE SEQUENCE [LARGE SCALE GENOMIC DNA]</scope>
    <source>
        <strain evidence="19">Tak-1</strain>
    </source>
</reference>
<evidence type="ECO:0000256" key="1">
    <source>
        <dbReference type="ARBA" id="ARBA00004370"/>
    </source>
</evidence>